<reference evidence="1" key="1">
    <citation type="journal article" date="2014" name="Front. Microbiol.">
        <title>High frequency of phylogenetically diverse reductive dehalogenase-homologous genes in deep subseafloor sedimentary metagenomes.</title>
        <authorList>
            <person name="Kawai M."/>
            <person name="Futagami T."/>
            <person name="Toyoda A."/>
            <person name="Takaki Y."/>
            <person name="Nishi S."/>
            <person name="Hori S."/>
            <person name="Arai W."/>
            <person name="Tsubouchi T."/>
            <person name="Morono Y."/>
            <person name="Uchiyama I."/>
            <person name="Ito T."/>
            <person name="Fujiyama A."/>
            <person name="Inagaki F."/>
            <person name="Takami H."/>
        </authorList>
    </citation>
    <scope>NUCLEOTIDE SEQUENCE</scope>
    <source>
        <strain evidence="1">Expedition CK06-06</strain>
    </source>
</reference>
<proteinExistence type="predicted"/>
<evidence type="ECO:0000313" key="1">
    <source>
        <dbReference type="EMBL" id="GAH24962.1"/>
    </source>
</evidence>
<feature type="non-terminal residue" evidence="1">
    <location>
        <position position="1"/>
    </location>
</feature>
<sequence length="46" mass="4967">QLKYKSVSSSVNTKEVADSGKTIKSGLFFAASIESFSKISNMESMC</sequence>
<dbReference type="EMBL" id="BARU01003564">
    <property type="protein sequence ID" value="GAH24962.1"/>
    <property type="molecule type" value="Genomic_DNA"/>
</dbReference>
<gene>
    <name evidence="1" type="ORF">S03H2_07641</name>
</gene>
<comment type="caution">
    <text evidence="1">The sequence shown here is derived from an EMBL/GenBank/DDBJ whole genome shotgun (WGS) entry which is preliminary data.</text>
</comment>
<dbReference type="AlphaFoldDB" id="X1DXI9"/>
<protein>
    <submittedName>
        <fullName evidence="1">Uncharacterized protein</fullName>
    </submittedName>
</protein>
<organism evidence="1">
    <name type="scientific">marine sediment metagenome</name>
    <dbReference type="NCBI Taxonomy" id="412755"/>
    <lineage>
        <taxon>unclassified sequences</taxon>
        <taxon>metagenomes</taxon>
        <taxon>ecological metagenomes</taxon>
    </lineage>
</organism>
<accession>X1DXI9</accession>
<name>X1DXI9_9ZZZZ</name>